<dbReference type="Proteomes" id="UP000005207">
    <property type="component" value="Linkage group LG12"/>
</dbReference>
<dbReference type="RefSeq" id="XP_025752746.1">
    <property type="nucleotide sequence ID" value="XM_025896961.1"/>
</dbReference>
<protein>
    <submittedName>
        <fullName evidence="6">GTPase IMAP family member 2</fullName>
    </submittedName>
</protein>
<evidence type="ECO:0000256" key="3">
    <source>
        <dbReference type="ARBA" id="ARBA00023134"/>
    </source>
</evidence>
<evidence type="ECO:0000313" key="6">
    <source>
        <dbReference type="Ensembl" id="ENSONIP00000042065.1"/>
    </source>
</evidence>
<dbReference type="SUPFAM" id="SSF52540">
    <property type="entry name" value="P-loop containing nucleoside triphosphate hydrolases"/>
    <property type="match status" value="1"/>
</dbReference>
<dbReference type="Ensembl" id="ENSONIT00000043893.1">
    <property type="protein sequence ID" value="ENSONIP00000042065.1"/>
    <property type="gene ID" value="ENSONIG00000029584.1"/>
</dbReference>
<dbReference type="RefSeq" id="XP_013122748.1">
    <property type="nucleotide sequence ID" value="XM_013267294.2"/>
</dbReference>
<keyword evidence="3" id="KW-0342">GTP-binding</keyword>
<reference evidence="6" key="3">
    <citation type="submission" date="2025-09" db="UniProtKB">
        <authorList>
            <consortium name="Ensembl"/>
        </authorList>
    </citation>
    <scope>IDENTIFICATION</scope>
</reference>
<evidence type="ECO:0000313" key="7">
    <source>
        <dbReference type="Proteomes" id="UP000005207"/>
    </source>
</evidence>
<comment type="similarity">
    <text evidence="1">Belongs to the TRAFAC class TrmE-Era-EngA-EngB-Septin-like GTPase superfamily. AIG1/Toc34/Toc159-like paraseptin GTPase family. IAN subfamily.</text>
</comment>
<keyword evidence="7" id="KW-1185">Reference proteome</keyword>
<dbReference type="GeneID" id="102079812"/>
<reference evidence="7" key="1">
    <citation type="submission" date="2012-01" db="EMBL/GenBank/DDBJ databases">
        <title>The Genome Sequence of Oreochromis niloticus (Nile Tilapia).</title>
        <authorList>
            <consortium name="Broad Institute Genome Assembly Team"/>
            <consortium name="Broad Institute Sequencing Platform"/>
            <person name="Di Palma F."/>
            <person name="Johnson J."/>
            <person name="Lander E.S."/>
            <person name="Lindblad-Toh K."/>
        </authorList>
    </citation>
    <scope>NUCLEOTIDE SEQUENCE [LARGE SCALE GENOMIC DNA]</scope>
</reference>
<reference evidence="6" key="2">
    <citation type="submission" date="2025-08" db="UniProtKB">
        <authorList>
            <consortium name="Ensembl"/>
        </authorList>
    </citation>
    <scope>IDENTIFICATION</scope>
</reference>
<dbReference type="OMA" id="HNDERHC"/>
<evidence type="ECO:0000256" key="2">
    <source>
        <dbReference type="ARBA" id="ARBA00022741"/>
    </source>
</evidence>
<dbReference type="GeneTree" id="ENSGT00940000177061"/>
<dbReference type="KEGG" id="onl:102079812"/>
<dbReference type="Pfam" id="PF04548">
    <property type="entry name" value="AIG1"/>
    <property type="match status" value="1"/>
</dbReference>
<organism evidence="6 7">
    <name type="scientific">Oreochromis niloticus</name>
    <name type="common">Nile tilapia</name>
    <name type="synonym">Tilapia nilotica</name>
    <dbReference type="NCBI Taxonomy" id="8128"/>
    <lineage>
        <taxon>Eukaryota</taxon>
        <taxon>Metazoa</taxon>
        <taxon>Chordata</taxon>
        <taxon>Craniata</taxon>
        <taxon>Vertebrata</taxon>
        <taxon>Euteleostomi</taxon>
        <taxon>Actinopterygii</taxon>
        <taxon>Neopterygii</taxon>
        <taxon>Teleostei</taxon>
        <taxon>Neoteleostei</taxon>
        <taxon>Acanthomorphata</taxon>
        <taxon>Ovalentaria</taxon>
        <taxon>Cichlomorphae</taxon>
        <taxon>Cichliformes</taxon>
        <taxon>Cichlidae</taxon>
        <taxon>African cichlids</taxon>
        <taxon>Pseudocrenilabrinae</taxon>
        <taxon>Oreochromini</taxon>
        <taxon>Oreochromis</taxon>
    </lineage>
</organism>
<dbReference type="PANTHER" id="PTHR10903">
    <property type="entry name" value="GTPASE, IMAP FAMILY MEMBER-RELATED"/>
    <property type="match status" value="1"/>
</dbReference>
<evidence type="ECO:0000256" key="1">
    <source>
        <dbReference type="ARBA" id="ARBA00008535"/>
    </source>
</evidence>
<name>A0A669C5E6_ORENI</name>
<dbReference type="Gene3D" id="3.40.50.300">
    <property type="entry name" value="P-loop containing nucleotide triphosphate hydrolases"/>
    <property type="match status" value="1"/>
</dbReference>
<feature type="region of interest" description="Disordered" evidence="4">
    <location>
        <begin position="38"/>
        <end position="58"/>
    </location>
</feature>
<keyword evidence="2" id="KW-0547">Nucleotide-binding</keyword>
<proteinExistence type="inferred from homology"/>
<dbReference type="OrthoDB" id="8954335at2759"/>
<feature type="compositionally biased region" description="Polar residues" evidence="4">
    <location>
        <begin position="38"/>
        <end position="55"/>
    </location>
</feature>
<dbReference type="InterPro" id="IPR045058">
    <property type="entry name" value="GIMA/IAN/Toc"/>
</dbReference>
<accession>A0A669C5E6</accession>
<dbReference type="PANTHER" id="PTHR10903:SF170">
    <property type="entry name" value="GTPASE IMAP FAMILY MEMBER 7"/>
    <property type="match status" value="1"/>
</dbReference>
<dbReference type="InParanoid" id="A0A669C5E6"/>
<evidence type="ECO:0000259" key="5">
    <source>
        <dbReference type="Pfam" id="PF04548"/>
    </source>
</evidence>
<dbReference type="InterPro" id="IPR006703">
    <property type="entry name" value="G_AIG1"/>
</dbReference>
<feature type="domain" description="AIG1-type G" evidence="5">
    <location>
        <begin position="97"/>
        <end position="250"/>
    </location>
</feature>
<evidence type="ECO:0000256" key="4">
    <source>
        <dbReference type="SAM" id="MobiDB-lite"/>
    </source>
</evidence>
<gene>
    <name evidence="6" type="primary">LOC102079812</name>
</gene>
<dbReference type="InterPro" id="IPR027417">
    <property type="entry name" value="P-loop_NTPase"/>
</dbReference>
<dbReference type="AlphaFoldDB" id="A0A669C5E6"/>
<dbReference type="GO" id="GO:0005525">
    <property type="term" value="F:GTP binding"/>
    <property type="evidence" value="ECO:0007669"/>
    <property type="project" value="UniProtKB-KW"/>
</dbReference>
<sequence length="277" mass="32012">MFQKTRESLTQKKYTTVMTHRPLPEIPLLCLPLRDSAAGTSDTCDAEPPNSSSYDQRLPHNDERHCSHSYEVMPHHNDLQLLNSSDDLQPPDMSEIRVVLLGNIQSERAAVVNFILEVPVFSPEEEPDYQPVRGLLRDKEITLINTPDLLLPNISEDDLREHVENCVRLTAPGPHVFLLVLQPETFTEDHKQRLCKVLKLFGKRVFDHSLVLLSASKNRGSSFMEELGLHRPLKDLIKMCSYRYLWRENLEPQELFTRLVQIFKENNGEHVRYKAHS</sequence>